<evidence type="ECO:0000256" key="2">
    <source>
        <dbReference type="ARBA" id="ARBA00009533"/>
    </source>
</evidence>
<dbReference type="Gene3D" id="3.40.640.10">
    <property type="entry name" value="Type I PLP-dependent aspartate aminotransferase-like (Major domain)"/>
    <property type="match status" value="1"/>
</dbReference>
<dbReference type="Pfam" id="PF00282">
    <property type="entry name" value="Pyridoxal_deC"/>
    <property type="match status" value="1"/>
</dbReference>
<gene>
    <name evidence="8" type="ORF">EDC56_0904</name>
</gene>
<comment type="caution">
    <text evidence="8">The sequence shown here is derived from an EMBL/GenBank/DDBJ whole genome shotgun (WGS) entry which is preliminary data.</text>
</comment>
<dbReference type="InterPro" id="IPR051151">
    <property type="entry name" value="Group_II_Decarboxylase"/>
</dbReference>
<accession>A0A3N2DZV9</accession>
<name>A0A3N2DZV9_9GAMM</name>
<evidence type="ECO:0000313" key="8">
    <source>
        <dbReference type="EMBL" id="ROS05374.1"/>
    </source>
</evidence>
<feature type="modified residue" description="N6-(pyridoxal phosphate)lysine" evidence="6">
    <location>
        <position position="228"/>
    </location>
</feature>
<dbReference type="EMBL" id="RKHR01000003">
    <property type="protein sequence ID" value="ROS05374.1"/>
    <property type="molecule type" value="Genomic_DNA"/>
</dbReference>
<dbReference type="PANTHER" id="PTHR46101:SF2">
    <property type="entry name" value="SERINE DECARBOXYLASE"/>
    <property type="match status" value="1"/>
</dbReference>
<dbReference type="InterPro" id="IPR002129">
    <property type="entry name" value="PyrdxlP-dep_de-COase"/>
</dbReference>
<evidence type="ECO:0000256" key="1">
    <source>
        <dbReference type="ARBA" id="ARBA00001933"/>
    </source>
</evidence>
<evidence type="ECO:0000256" key="6">
    <source>
        <dbReference type="PIRSR" id="PIRSR602129-50"/>
    </source>
</evidence>
<evidence type="ECO:0000256" key="3">
    <source>
        <dbReference type="ARBA" id="ARBA00022793"/>
    </source>
</evidence>
<dbReference type="SUPFAM" id="SSF53383">
    <property type="entry name" value="PLP-dependent transferases"/>
    <property type="match status" value="1"/>
</dbReference>
<dbReference type="RefSeq" id="WP_162844075.1">
    <property type="nucleotide sequence ID" value="NZ_RKHR01000003.1"/>
</dbReference>
<dbReference type="AlphaFoldDB" id="A0A3N2DZV9"/>
<keyword evidence="3" id="KW-0210">Decarboxylase</keyword>
<sequence length="382" mass="42920">MLNYADKNRLEIFKALCETNKYFNVGYPEDFDFDYSELKDFLDYSLNNCGDHEAYCNYILNTFQFEKEAVDWFIRLFKGDPKDIYGYVTHGGSEGNMWGLWIAREKYPDGLVYMSKDSHYSAAKNIRMLGMTSVIVDIDDRGVMVYDDLAAKLDTSKPAIIFATIGSTARGAVDNVTDILNVLKTSGVKDHYIHGDQALSGAILPFVEDPQPYSFEDGFDSLTVCITKGFGSPMPAAIALAKRENLENIACEVDYIKSNDLTVAGSRNGFTPLVAWYITKAMSMEAMKERVQYKLDLAQYVVDELKKNGVDAWRSKNSITVVAPRPSEAFIHKHKLAPFDNSIHIITTAHNSIASLDRLVYELLLDYDITSNSQHRLSGSGQ</sequence>
<evidence type="ECO:0000256" key="5">
    <source>
        <dbReference type="ARBA" id="ARBA00023239"/>
    </source>
</evidence>
<organism evidence="8 9">
    <name type="scientific">Sinobacterium caligoides</name>
    <dbReference type="NCBI Taxonomy" id="933926"/>
    <lineage>
        <taxon>Bacteria</taxon>
        <taxon>Pseudomonadati</taxon>
        <taxon>Pseudomonadota</taxon>
        <taxon>Gammaproteobacteria</taxon>
        <taxon>Cellvibrionales</taxon>
        <taxon>Spongiibacteraceae</taxon>
        <taxon>Sinobacterium</taxon>
    </lineage>
</organism>
<evidence type="ECO:0000256" key="7">
    <source>
        <dbReference type="RuleBase" id="RU000382"/>
    </source>
</evidence>
<reference evidence="8 9" key="1">
    <citation type="submission" date="2018-11" db="EMBL/GenBank/DDBJ databases">
        <title>Genomic Encyclopedia of Type Strains, Phase IV (KMG-IV): sequencing the most valuable type-strain genomes for metagenomic binning, comparative biology and taxonomic classification.</title>
        <authorList>
            <person name="Goeker M."/>
        </authorList>
    </citation>
    <scope>NUCLEOTIDE SEQUENCE [LARGE SCALE GENOMIC DNA]</scope>
    <source>
        <strain evidence="8 9">DSM 100316</strain>
    </source>
</reference>
<dbReference type="InterPro" id="IPR015421">
    <property type="entry name" value="PyrdxlP-dep_Trfase_major"/>
</dbReference>
<dbReference type="NCBIfam" id="NF002748">
    <property type="entry name" value="PRK02769.1"/>
    <property type="match status" value="1"/>
</dbReference>
<dbReference type="GO" id="GO:0016831">
    <property type="term" value="F:carboxy-lyase activity"/>
    <property type="evidence" value="ECO:0007669"/>
    <property type="project" value="UniProtKB-KW"/>
</dbReference>
<dbReference type="Proteomes" id="UP000275394">
    <property type="component" value="Unassembled WGS sequence"/>
</dbReference>
<proteinExistence type="inferred from homology"/>
<comment type="similarity">
    <text evidence="2 7">Belongs to the group II decarboxylase family.</text>
</comment>
<keyword evidence="9" id="KW-1185">Reference proteome</keyword>
<protein>
    <submittedName>
        <fullName evidence="8">L-histidine carboxy-lyase (Histamine-forming)</fullName>
    </submittedName>
</protein>
<evidence type="ECO:0000313" key="9">
    <source>
        <dbReference type="Proteomes" id="UP000275394"/>
    </source>
</evidence>
<dbReference type="GO" id="GO:0030170">
    <property type="term" value="F:pyridoxal phosphate binding"/>
    <property type="evidence" value="ECO:0007669"/>
    <property type="project" value="InterPro"/>
</dbReference>
<dbReference type="PANTHER" id="PTHR46101">
    <property type="match status" value="1"/>
</dbReference>
<dbReference type="GO" id="GO:0019752">
    <property type="term" value="P:carboxylic acid metabolic process"/>
    <property type="evidence" value="ECO:0007669"/>
    <property type="project" value="InterPro"/>
</dbReference>
<keyword evidence="4 6" id="KW-0663">Pyridoxal phosphate</keyword>
<dbReference type="InterPro" id="IPR015424">
    <property type="entry name" value="PyrdxlP-dep_Trfase"/>
</dbReference>
<keyword evidence="5 7" id="KW-0456">Lyase</keyword>
<evidence type="ECO:0000256" key="4">
    <source>
        <dbReference type="ARBA" id="ARBA00022898"/>
    </source>
</evidence>
<comment type="cofactor">
    <cofactor evidence="1 6 7">
        <name>pyridoxal 5'-phosphate</name>
        <dbReference type="ChEBI" id="CHEBI:597326"/>
    </cofactor>
</comment>